<evidence type="ECO:0000256" key="5">
    <source>
        <dbReference type="ARBA" id="ARBA00022989"/>
    </source>
</evidence>
<keyword evidence="4" id="KW-0812">Transmembrane</keyword>
<keyword evidence="8 9" id="KW-0325">Glycoprotein</keyword>
<gene>
    <name evidence="11" type="ORF">TPAB3V08_LOCUS2556</name>
</gene>
<feature type="region of interest" description="Disordered" evidence="10">
    <location>
        <begin position="1"/>
        <end position="20"/>
    </location>
</feature>
<evidence type="ECO:0000256" key="7">
    <source>
        <dbReference type="ARBA" id="ARBA00023136"/>
    </source>
</evidence>
<dbReference type="EMBL" id="CAJPIN010002617">
    <property type="protein sequence ID" value="CAG2055553.1"/>
    <property type="molecule type" value="Genomic_DNA"/>
</dbReference>
<dbReference type="PANTHER" id="PTHR12137:SF54">
    <property type="entry name" value="CARBOHYDRATE SULFOTRANSFERASE"/>
    <property type="match status" value="1"/>
</dbReference>
<evidence type="ECO:0000256" key="4">
    <source>
        <dbReference type="ARBA" id="ARBA00022692"/>
    </source>
</evidence>
<sequence length="211" mass="24728">MAYNYKRKTKQASGSEDSTRNVLEDIKTQSKIICSTKVACTNWKRIFMLLTGQTNTTDVLAIPASAAHEKSIFTKLSKYSTTDINILLKTYTKFLFVRHPFERLLSAFRNKLEQHYLSSKYFQSRFGRFIIKHYRYYNFAMTFQRTFESPARFKDWEKYLRKAVVLRRHLGLIGPKTSNILRGPDRLESREFVEEEIIAGSPATPTSLLQW</sequence>
<keyword evidence="6 9" id="KW-0333">Golgi apparatus</keyword>
<evidence type="ECO:0000256" key="1">
    <source>
        <dbReference type="ARBA" id="ARBA00004323"/>
    </source>
</evidence>
<evidence type="ECO:0000256" key="8">
    <source>
        <dbReference type="ARBA" id="ARBA00023180"/>
    </source>
</evidence>
<dbReference type="EC" id="2.8.2.-" evidence="9"/>
<protein>
    <recommendedName>
        <fullName evidence="9">Carbohydrate sulfotransferase</fullName>
        <ecNumber evidence="9">2.8.2.-</ecNumber>
    </recommendedName>
</protein>
<dbReference type="InterPro" id="IPR005331">
    <property type="entry name" value="Sulfotransferase"/>
</dbReference>
<organism evidence="11 12">
    <name type="scientific">Timema podura</name>
    <name type="common">Walking stick</name>
    <dbReference type="NCBI Taxonomy" id="61482"/>
    <lineage>
        <taxon>Eukaryota</taxon>
        <taxon>Metazoa</taxon>
        <taxon>Ecdysozoa</taxon>
        <taxon>Arthropoda</taxon>
        <taxon>Hexapoda</taxon>
        <taxon>Insecta</taxon>
        <taxon>Pterygota</taxon>
        <taxon>Neoptera</taxon>
        <taxon>Polyneoptera</taxon>
        <taxon>Phasmatodea</taxon>
        <taxon>Timematodea</taxon>
        <taxon>Timematoidea</taxon>
        <taxon>Timematidae</taxon>
        <taxon>Timema</taxon>
    </lineage>
</organism>
<evidence type="ECO:0000313" key="11">
    <source>
        <dbReference type="EMBL" id="CAG2055553.1"/>
    </source>
</evidence>
<dbReference type="PANTHER" id="PTHR12137">
    <property type="entry name" value="CARBOHYDRATE SULFOTRANSFERASE"/>
    <property type="match status" value="1"/>
</dbReference>
<feature type="compositionally biased region" description="Basic residues" evidence="10">
    <location>
        <begin position="1"/>
        <end position="10"/>
    </location>
</feature>
<evidence type="ECO:0000256" key="3">
    <source>
        <dbReference type="ARBA" id="ARBA00022679"/>
    </source>
</evidence>
<evidence type="ECO:0000256" key="9">
    <source>
        <dbReference type="RuleBase" id="RU364020"/>
    </source>
</evidence>
<dbReference type="Proteomes" id="UP001153148">
    <property type="component" value="Unassembled WGS sequence"/>
</dbReference>
<keyword evidence="9" id="KW-0119">Carbohydrate metabolism</keyword>
<comment type="subcellular location">
    <subcellularLocation>
        <location evidence="1 9">Golgi apparatus membrane</location>
        <topology evidence="1 9">Single-pass type II membrane protein</topology>
    </subcellularLocation>
</comment>
<keyword evidence="9" id="KW-0735">Signal-anchor</keyword>
<evidence type="ECO:0000313" key="12">
    <source>
        <dbReference type="Proteomes" id="UP001153148"/>
    </source>
</evidence>
<keyword evidence="3 9" id="KW-0808">Transferase</keyword>
<reference evidence="11" key="1">
    <citation type="submission" date="2021-03" db="EMBL/GenBank/DDBJ databases">
        <authorList>
            <person name="Tran Van P."/>
        </authorList>
    </citation>
    <scope>NUCLEOTIDE SEQUENCE</scope>
</reference>
<proteinExistence type="inferred from homology"/>
<evidence type="ECO:0000256" key="6">
    <source>
        <dbReference type="ARBA" id="ARBA00023034"/>
    </source>
</evidence>
<dbReference type="InterPro" id="IPR018011">
    <property type="entry name" value="Carb_sulfotrans_8-10"/>
</dbReference>
<keyword evidence="5" id="KW-1133">Transmembrane helix</keyword>
<name>A0ABN7NLV9_TIMPD</name>
<comment type="similarity">
    <text evidence="2 9">Belongs to the sulfotransferase 2 family.</text>
</comment>
<evidence type="ECO:0000256" key="2">
    <source>
        <dbReference type="ARBA" id="ARBA00006339"/>
    </source>
</evidence>
<dbReference type="Pfam" id="PF03567">
    <property type="entry name" value="Sulfotransfer_2"/>
    <property type="match status" value="1"/>
</dbReference>
<keyword evidence="7" id="KW-0472">Membrane</keyword>
<accession>A0ABN7NLV9</accession>
<keyword evidence="12" id="KW-1185">Reference proteome</keyword>
<evidence type="ECO:0000256" key="10">
    <source>
        <dbReference type="SAM" id="MobiDB-lite"/>
    </source>
</evidence>
<comment type="caution">
    <text evidence="11">The sequence shown here is derived from an EMBL/GenBank/DDBJ whole genome shotgun (WGS) entry which is preliminary data.</text>
</comment>